<sequence length="340" mass="39336">MGGVVSRDDFLWTYDEQPHTSRRGEIVQKYPQIKELFGADSSLKWVVSAMVAAQIFFCWLLQDEDWLLVVLMAYCCGGVINHALVLAIHDISHNTAFGQQRSLENRLFGMVANLPIAIPASVAFKKYHVEHHRYLGEDGLDVDLPTEFEGRFFTSAPRKFIWLTLQFQPFFYSLRPLFIYKKSINDLELFNIVVQIAFDLAICYYFGAKALFYLMFGSIIGTGLHPSAGHFISEHYVITEEKFTHSYYGPWNLCLFNVGYHMEHHDFPYVPSRYLPKLREIAEEYYPASDEHQSYSSVLYSFITDPHVGPYARNKRIASAPQVYEHKDTLKPYLNEVSSF</sequence>
<evidence type="ECO:0000256" key="7">
    <source>
        <dbReference type="ARBA" id="ARBA00023098"/>
    </source>
</evidence>
<evidence type="ECO:0000256" key="1">
    <source>
        <dbReference type="ARBA" id="ARBA00004141"/>
    </source>
</evidence>
<evidence type="ECO:0000259" key="10">
    <source>
        <dbReference type="SMART" id="SM01269"/>
    </source>
</evidence>
<dbReference type="GO" id="GO:0046513">
    <property type="term" value="P:ceramide biosynthetic process"/>
    <property type="evidence" value="ECO:0007669"/>
    <property type="project" value="TreeGrafter"/>
</dbReference>
<evidence type="ECO:0000256" key="6">
    <source>
        <dbReference type="ARBA" id="ARBA00023002"/>
    </source>
</evidence>
<comment type="subcellular location">
    <subcellularLocation>
        <location evidence="1">Membrane</location>
        <topology evidence="1">Multi-pass membrane protein</topology>
    </subcellularLocation>
</comment>
<protein>
    <recommendedName>
        <fullName evidence="3">sphingolipid 4-desaturase</fullName>
        <ecNumber evidence="3">1.14.19.17</ecNumber>
    </recommendedName>
</protein>
<keyword evidence="4 9" id="KW-0812">Transmembrane</keyword>
<evidence type="ECO:0000313" key="12">
    <source>
        <dbReference type="Proteomes" id="UP001328107"/>
    </source>
</evidence>
<proteinExistence type="inferred from homology"/>
<dbReference type="InterPro" id="IPR011388">
    <property type="entry name" value="DES1/DES2"/>
</dbReference>
<dbReference type="PANTHER" id="PTHR12879">
    <property type="entry name" value="SPHINGOLIPID DELTA 4 DESATURASE/C-4 HYDROXYLASE PROTEIN DES2"/>
    <property type="match status" value="1"/>
</dbReference>
<reference evidence="12" key="1">
    <citation type="submission" date="2022-10" db="EMBL/GenBank/DDBJ databases">
        <title>Genome assembly of Pristionchus species.</title>
        <authorList>
            <person name="Yoshida K."/>
            <person name="Sommer R.J."/>
        </authorList>
    </citation>
    <scope>NUCLEOTIDE SEQUENCE [LARGE SCALE GENOMIC DNA]</scope>
    <source>
        <strain evidence="12">RS5460</strain>
    </source>
</reference>
<feature type="domain" description="Sphingolipid delta4-desaturase N-terminal" evidence="10">
    <location>
        <begin position="5"/>
        <end position="43"/>
    </location>
</feature>
<evidence type="ECO:0000313" key="11">
    <source>
        <dbReference type="EMBL" id="GMR46349.1"/>
    </source>
</evidence>
<keyword evidence="7" id="KW-0443">Lipid metabolism</keyword>
<dbReference type="PIRSF" id="PIRSF017228">
    <property type="entry name" value="Sphnglp_dlt4_des"/>
    <property type="match status" value="1"/>
</dbReference>
<keyword evidence="6" id="KW-0560">Oxidoreductase</keyword>
<evidence type="ECO:0000256" key="4">
    <source>
        <dbReference type="ARBA" id="ARBA00022692"/>
    </source>
</evidence>
<feature type="transmembrane region" description="Helical" evidence="9">
    <location>
        <begin position="192"/>
        <end position="216"/>
    </location>
</feature>
<dbReference type="GO" id="GO:0016020">
    <property type="term" value="C:membrane"/>
    <property type="evidence" value="ECO:0007669"/>
    <property type="project" value="UniProtKB-SubCell"/>
</dbReference>
<accession>A0AAN5HZE2</accession>
<organism evidence="11 12">
    <name type="scientific">Pristionchus mayeri</name>
    <dbReference type="NCBI Taxonomy" id="1317129"/>
    <lineage>
        <taxon>Eukaryota</taxon>
        <taxon>Metazoa</taxon>
        <taxon>Ecdysozoa</taxon>
        <taxon>Nematoda</taxon>
        <taxon>Chromadorea</taxon>
        <taxon>Rhabditida</taxon>
        <taxon>Rhabditina</taxon>
        <taxon>Diplogasteromorpha</taxon>
        <taxon>Diplogasteroidea</taxon>
        <taxon>Neodiplogasteridae</taxon>
        <taxon>Pristionchus</taxon>
    </lineage>
</organism>
<dbReference type="Pfam" id="PF08557">
    <property type="entry name" value="Lipid_DES"/>
    <property type="match status" value="1"/>
</dbReference>
<dbReference type="AlphaFoldDB" id="A0AAN5HZE2"/>
<dbReference type="EMBL" id="BTRK01000004">
    <property type="protein sequence ID" value="GMR46349.1"/>
    <property type="molecule type" value="Genomic_DNA"/>
</dbReference>
<gene>
    <name evidence="11" type="ORF">PMAYCL1PPCAC_16544</name>
</gene>
<feature type="non-terminal residue" evidence="11">
    <location>
        <position position="340"/>
    </location>
</feature>
<dbReference type="PANTHER" id="PTHR12879:SF20">
    <property type="entry name" value="SPHINGOLIPID DELTA(4)-DESATURASE_C4-MONOOXYGENASE-RELATED"/>
    <property type="match status" value="1"/>
</dbReference>
<feature type="transmembrane region" description="Helical" evidence="9">
    <location>
        <begin position="66"/>
        <end position="87"/>
    </location>
</feature>
<evidence type="ECO:0000256" key="5">
    <source>
        <dbReference type="ARBA" id="ARBA00022989"/>
    </source>
</evidence>
<dbReference type="EC" id="1.14.19.17" evidence="3"/>
<evidence type="ECO:0000256" key="8">
    <source>
        <dbReference type="ARBA" id="ARBA00023136"/>
    </source>
</evidence>
<evidence type="ECO:0000256" key="3">
    <source>
        <dbReference type="ARBA" id="ARBA00012021"/>
    </source>
</evidence>
<comment type="similarity">
    <text evidence="2">Belongs to the fatty acid desaturase type 1 family. DEGS subfamily.</text>
</comment>
<evidence type="ECO:0000256" key="9">
    <source>
        <dbReference type="SAM" id="Phobius"/>
    </source>
</evidence>
<dbReference type="CDD" id="cd03508">
    <property type="entry name" value="Delta4-sphingolipid-FADS-like"/>
    <property type="match status" value="1"/>
</dbReference>
<evidence type="ECO:0000256" key="2">
    <source>
        <dbReference type="ARBA" id="ARBA00006146"/>
    </source>
</evidence>
<keyword evidence="8 9" id="KW-0472">Membrane</keyword>
<keyword evidence="12" id="KW-1185">Reference proteome</keyword>
<dbReference type="SMART" id="SM01269">
    <property type="entry name" value="Lipid_DES"/>
    <property type="match status" value="1"/>
</dbReference>
<dbReference type="GO" id="GO:0042284">
    <property type="term" value="F:sphingolipid delta-4 desaturase activity"/>
    <property type="evidence" value="ECO:0007669"/>
    <property type="project" value="UniProtKB-EC"/>
</dbReference>
<dbReference type="Proteomes" id="UP001328107">
    <property type="component" value="Unassembled WGS sequence"/>
</dbReference>
<dbReference type="InterPro" id="IPR013866">
    <property type="entry name" value="Sphingolipid_d4-desaturase_N"/>
</dbReference>
<comment type="caution">
    <text evidence="11">The sequence shown here is derived from an EMBL/GenBank/DDBJ whole genome shotgun (WGS) entry which is preliminary data.</text>
</comment>
<dbReference type="Pfam" id="PF00487">
    <property type="entry name" value="FA_desaturase"/>
    <property type="match status" value="1"/>
</dbReference>
<keyword evidence="5 9" id="KW-1133">Transmembrane helix</keyword>
<name>A0AAN5HZE2_9BILA</name>
<dbReference type="InterPro" id="IPR005804">
    <property type="entry name" value="FA_desaturase_dom"/>
</dbReference>